<dbReference type="GO" id="GO:0008652">
    <property type="term" value="P:amino acid biosynthetic process"/>
    <property type="evidence" value="ECO:0007669"/>
    <property type="project" value="UniProtKB-KW"/>
</dbReference>
<feature type="domain" description="GHMP kinase N-terminal" evidence="6">
    <location>
        <begin position="2"/>
        <end position="66"/>
    </location>
</feature>
<evidence type="ECO:0000259" key="6">
    <source>
        <dbReference type="Pfam" id="PF00288"/>
    </source>
</evidence>
<dbReference type="PRINTS" id="PR00958">
    <property type="entry name" value="HOMSERKINASE"/>
</dbReference>
<dbReference type="InterPro" id="IPR014721">
    <property type="entry name" value="Ribsml_uS5_D2-typ_fold_subgr"/>
</dbReference>
<evidence type="ECO:0000256" key="5">
    <source>
        <dbReference type="ARBA" id="ARBA00022840"/>
    </source>
</evidence>
<evidence type="ECO:0000256" key="4">
    <source>
        <dbReference type="ARBA" id="ARBA00022777"/>
    </source>
</evidence>
<dbReference type="AlphaFoldDB" id="A0A075I5M8"/>
<dbReference type="GO" id="GO:0005524">
    <property type="term" value="F:ATP binding"/>
    <property type="evidence" value="ECO:0007669"/>
    <property type="project" value="UniProtKB-KW"/>
</dbReference>
<keyword evidence="3" id="KW-0547">Nucleotide-binding</keyword>
<keyword evidence="5" id="KW-0067">ATP-binding</keyword>
<evidence type="ECO:0000313" key="7">
    <source>
        <dbReference type="EMBL" id="AIF23170.1"/>
    </source>
</evidence>
<dbReference type="InterPro" id="IPR020568">
    <property type="entry name" value="Ribosomal_Su5_D2-typ_SF"/>
</dbReference>
<dbReference type="SUPFAM" id="SSF54211">
    <property type="entry name" value="Ribosomal protein S5 domain 2-like"/>
    <property type="match status" value="1"/>
</dbReference>
<evidence type="ECO:0000256" key="1">
    <source>
        <dbReference type="ARBA" id="ARBA00022605"/>
    </source>
</evidence>
<proteinExistence type="predicted"/>
<accession>A0A075I5M8</accession>
<dbReference type="EC" id="2.7.1.39" evidence="7"/>
<keyword evidence="2 7" id="KW-0808">Transferase</keyword>
<dbReference type="PROSITE" id="PS00627">
    <property type="entry name" value="GHMP_KINASES_ATP"/>
    <property type="match status" value="1"/>
</dbReference>
<dbReference type="PANTHER" id="PTHR20861">
    <property type="entry name" value="HOMOSERINE/4-DIPHOSPHOCYTIDYL-2-C-METHYL-D-ERYTHRITOL KINASE"/>
    <property type="match status" value="1"/>
</dbReference>
<dbReference type="Gene3D" id="3.30.230.10">
    <property type="match status" value="1"/>
</dbReference>
<sequence>MIKKGIPVGFGMGSSAGSAAAAAVAFNKLFRLNLDSNSLVKFAGVGEKASAGSVHYDNVAASVLGGFVIVRTNPLDVIRIEPPKDLAFSLAIPKLKVPQKKQKYQEV</sequence>
<evidence type="ECO:0000256" key="3">
    <source>
        <dbReference type="ARBA" id="ARBA00022741"/>
    </source>
</evidence>
<dbReference type="EMBL" id="KF901223">
    <property type="protein sequence ID" value="AIF23170.1"/>
    <property type="molecule type" value="Genomic_DNA"/>
</dbReference>
<keyword evidence="4 7" id="KW-0418">Kinase</keyword>
<dbReference type="InterPro" id="IPR006203">
    <property type="entry name" value="GHMP_knse_ATP-bd_CS"/>
</dbReference>
<gene>
    <name evidence="7" type="primary">thrB1</name>
</gene>
<evidence type="ECO:0000256" key="2">
    <source>
        <dbReference type="ARBA" id="ARBA00022679"/>
    </source>
</evidence>
<reference evidence="7" key="1">
    <citation type="journal article" date="2014" name="Genome Biol. Evol.">
        <title>Pangenome evidence for extensive interdomain horizontal transfer affecting lineage core and shell genes in uncultured planktonic thaumarchaeota and euryarchaeota.</title>
        <authorList>
            <person name="Deschamps P."/>
            <person name="Zivanovic Y."/>
            <person name="Moreira D."/>
            <person name="Rodriguez-Valera F."/>
            <person name="Lopez-Garcia P."/>
        </authorList>
    </citation>
    <scope>NUCLEOTIDE SEQUENCE</scope>
</reference>
<dbReference type="PANTHER" id="PTHR20861:SF1">
    <property type="entry name" value="HOMOSERINE KINASE"/>
    <property type="match status" value="1"/>
</dbReference>
<dbReference type="GO" id="GO:0004413">
    <property type="term" value="F:homoserine kinase activity"/>
    <property type="evidence" value="ECO:0007669"/>
    <property type="project" value="UniProtKB-EC"/>
</dbReference>
<keyword evidence="1" id="KW-0028">Amino-acid biosynthesis</keyword>
<name>A0A075I5M8_9ARCH</name>
<protein>
    <submittedName>
        <fullName evidence="7">Homoserine kinase (ThrB1)</fullName>
        <ecNumber evidence="7">2.7.1.39</ecNumber>
    </submittedName>
</protein>
<dbReference type="Pfam" id="PF00288">
    <property type="entry name" value="GHMP_kinases_N"/>
    <property type="match status" value="1"/>
</dbReference>
<dbReference type="InterPro" id="IPR006204">
    <property type="entry name" value="GHMP_kinase_N_dom"/>
</dbReference>
<organism evidence="7">
    <name type="scientific">uncultured marine thaumarchaeote SAT1000_13_B06</name>
    <dbReference type="NCBI Taxonomy" id="1456381"/>
    <lineage>
        <taxon>Archaea</taxon>
        <taxon>Nitrososphaerota</taxon>
        <taxon>environmental samples</taxon>
    </lineage>
</organism>